<keyword evidence="2" id="KW-0812">Transmembrane</keyword>
<dbReference type="AlphaFoldDB" id="A0A9W9CTE2"/>
<accession>A0A9W9CTE2</accession>
<feature type="region of interest" description="Disordered" evidence="1">
    <location>
        <begin position="554"/>
        <end position="581"/>
    </location>
</feature>
<keyword evidence="2" id="KW-1133">Transmembrane helix</keyword>
<evidence type="ECO:0008006" key="5">
    <source>
        <dbReference type="Google" id="ProtNLM"/>
    </source>
</evidence>
<evidence type="ECO:0000256" key="2">
    <source>
        <dbReference type="SAM" id="Phobius"/>
    </source>
</evidence>
<dbReference type="Proteomes" id="UP001140453">
    <property type="component" value="Unassembled WGS sequence"/>
</dbReference>
<evidence type="ECO:0000313" key="4">
    <source>
        <dbReference type="Proteomes" id="UP001140453"/>
    </source>
</evidence>
<dbReference type="InterPro" id="IPR011045">
    <property type="entry name" value="N2O_reductase_N"/>
</dbReference>
<comment type="caution">
    <text evidence="3">The sequence shown here is derived from an EMBL/GenBank/DDBJ whole genome shotgun (WGS) entry which is preliminary data.</text>
</comment>
<feature type="transmembrane region" description="Helical" evidence="2">
    <location>
        <begin position="592"/>
        <end position="612"/>
    </location>
</feature>
<feature type="compositionally biased region" description="Basic and acidic residues" evidence="1">
    <location>
        <begin position="554"/>
        <end position="576"/>
    </location>
</feature>
<dbReference type="PANTHER" id="PTHR35340:SF5">
    <property type="entry name" value="ASST-DOMAIN-CONTAINING PROTEIN"/>
    <property type="match status" value="1"/>
</dbReference>
<dbReference type="InterPro" id="IPR039535">
    <property type="entry name" value="ASST-like"/>
</dbReference>
<dbReference type="SUPFAM" id="SSF50998">
    <property type="entry name" value="Quinoprotein alcohol dehydrogenase-like"/>
    <property type="match status" value="1"/>
</dbReference>
<protein>
    <recommendedName>
        <fullName evidence="5">ASST-domain-containing protein</fullName>
    </recommendedName>
</protein>
<dbReference type="Pfam" id="PF14269">
    <property type="entry name" value="Arylsulfotran_2"/>
    <property type="match status" value="1"/>
</dbReference>
<proteinExistence type="predicted"/>
<dbReference type="SUPFAM" id="SSF50974">
    <property type="entry name" value="Nitrous oxide reductase, N-terminal domain"/>
    <property type="match status" value="1"/>
</dbReference>
<keyword evidence="2" id="KW-0472">Membrane</keyword>
<sequence>MLPVDVTVLTSAAVASAREQPYYNNKAYNDAEYGIFPSHHYHSIDDQAPALQVNKWNRAAASTSSHIFLQHDIPSTSKNAGALALKSSPLILRTDDLSAVYLNRSFPDVADVAVQEYDGKPLLSFYGGLLDRESGEVGNGWVFGYDQNYQQVGRLSTQNLNVGADAHEFIMTGPKTGIVTAYETIQWDLSKYSDDANAANGTVLDSVFQEINLDTMEVIFQWRASENIPMGLSFKALDDAMFPPKFGWDFFHLTSVQKSSSGNYLVSGAHTHSIYEIDGATGEVKWTLGGKANEFEELGYPEGQHFSEPMLSMAWQHHARYYPGNEREFTVFDNHGVSINGWGCTDNCSRGLHFRLDTDAKKVQLLNEYLHPIGLWSTSEGSVQVLSNGNVFIGWGRNPAVTEHTADGDCVFDIQFSPWRSPSTDWQSLDSYRAFKADWTGTPTAWKPAIAAEKGKRGDLTAWVSWNGATEVDSWVLLASNKESDLNGASKVIASSERNGFETMLWVQKAEQRFLRAVAVGAGGSILGASGAYDIKHKRVKSLDYPVTQVDKNETPAEAAEHGKEPLSQSQKDKAGRPGLPKTTYHELVTMAWSWGGMGLQVAGFAAGIWAFSRLF</sequence>
<evidence type="ECO:0000256" key="1">
    <source>
        <dbReference type="SAM" id="MobiDB-lite"/>
    </source>
</evidence>
<dbReference type="OrthoDB" id="5427350at2759"/>
<dbReference type="InterPro" id="IPR011047">
    <property type="entry name" value="Quinoprotein_ADH-like_sf"/>
</dbReference>
<dbReference type="PANTHER" id="PTHR35340">
    <property type="entry name" value="PQQ ENZYME REPEAT PROTEIN-RELATED"/>
    <property type="match status" value="1"/>
</dbReference>
<organism evidence="3 4">
    <name type="scientific">Gnomoniopsis smithogilvyi</name>
    <dbReference type="NCBI Taxonomy" id="1191159"/>
    <lineage>
        <taxon>Eukaryota</taxon>
        <taxon>Fungi</taxon>
        <taxon>Dikarya</taxon>
        <taxon>Ascomycota</taxon>
        <taxon>Pezizomycotina</taxon>
        <taxon>Sordariomycetes</taxon>
        <taxon>Sordariomycetidae</taxon>
        <taxon>Diaporthales</taxon>
        <taxon>Gnomoniaceae</taxon>
        <taxon>Gnomoniopsis</taxon>
    </lineage>
</organism>
<name>A0A9W9CTE2_9PEZI</name>
<keyword evidence="4" id="KW-1185">Reference proteome</keyword>
<dbReference type="InterPro" id="IPR053143">
    <property type="entry name" value="Arylsulfate_ST"/>
</dbReference>
<evidence type="ECO:0000313" key="3">
    <source>
        <dbReference type="EMBL" id="KAJ4387510.1"/>
    </source>
</evidence>
<dbReference type="EMBL" id="JAPEVB010000005">
    <property type="protein sequence ID" value="KAJ4387510.1"/>
    <property type="molecule type" value="Genomic_DNA"/>
</dbReference>
<gene>
    <name evidence="3" type="ORF">N0V93_008103</name>
</gene>
<reference evidence="3" key="1">
    <citation type="submission" date="2022-10" db="EMBL/GenBank/DDBJ databases">
        <title>Tapping the CABI collections for fungal endophytes: first genome assemblies for Collariella, Neodidymelliopsis, Ascochyta clinopodiicola, Didymella pomorum, Didymosphaeria variabile, Neocosmospora piperis and Neocucurbitaria cava.</title>
        <authorList>
            <person name="Hill R."/>
        </authorList>
    </citation>
    <scope>NUCLEOTIDE SEQUENCE</scope>
    <source>
        <strain evidence="3">IMI 355082</strain>
    </source>
</reference>